<evidence type="ECO:0000259" key="2">
    <source>
        <dbReference type="PROSITE" id="PS51762"/>
    </source>
</evidence>
<name>A0A813J950_POLGL</name>
<dbReference type="SUPFAM" id="SSF49899">
    <property type="entry name" value="Concanavalin A-like lectins/glucanases"/>
    <property type="match status" value="1"/>
</dbReference>
<dbReference type="PANTHER" id="PTHR10963">
    <property type="entry name" value="GLYCOSYL HYDROLASE-RELATED"/>
    <property type="match status" value="1"/>
</dbReference>
<dbReference type="InterPro" id="IPR050546">
    <property type="entry name" value="Glycosyl_Hydrlase_16"/>
</dbReference>
<accession>A0A813J950</accession>
<sequence length="744" mass="80699">MRCLEGHFQASRTPGKRDGDWHTTLRKLRHDAEMVTWLEKEGLAKTEVKKLFRGIYHAARPKHSETPDKVFEVSFAEQTDDRTLWQQANNKAVFIDPSGQEVPTRTLRAKGAALKGLEESFASSGRLVAVKVLTERALRLLRRFLQASTFYFYPRSGHHLLALLEDGLASPLLAQIVDGLRNALPATLGAHTLTGIRAWKADNSPLGKGSVATRPELAESSVDSAVKVLLWVVSGTALNGSATTALELRRRDEEGSGSQAVANIKYAANRAVIWGQELEAVWTGPGWESGFLQRGIHLLFTFGWSDAACAALALLAFLVILSAAVSAVTALDQEAEGDCLPDDCGANCSLSLLQRRQRQSVSHDGTLRGQRFKLLKRFNLSQDPKEEWDVIAIPDANLTQSCANYVDDNSTVFSRGKDLVLRVASACADGKCLNSGRIMSKEAFKFGVFSFTVKVPKCNWLWPALWLLPGNTHGEGEYGGWPCSGEIDVLETVHDESNGAFNVVSGFGSTADFASSCASTNSTSCSCTTGYCTSSTMSCGPDGCSTADKYFVEDVDCPKVLHEHHHGHHHEEIHPSWKEHTFVLSWQDGELVTWVDPTLSIDEAGDLVSITPKPDGNISARKHQTRDPLSGLPLPNNGVAAPSWKAYRRSTTPKWQAVEPFMSSCFDEATSAAPFDQAFKLVLNIAIGGYGGAACHWGDESCSTACGGAVGSEMVVSDISVWQRTPTTTAATATTTTTITTMPM</sequence>
<dbReference type="InterPro" id="IPR013320">
    <property type="entry name" value="ConA-like_dom_sf"/>
</dbReference>
<comment type="caution">
    <text evidence="3">The sequence shown here is derived from an EMBL/GenBank/DDBJ whole genome shotgun (WGS) entry which is preliminary data.</text>
</comment>
<feature type="domain" description="GH16" evidence="2">
    <location>
        <begin position="386"/>
        <end position="612"/>
    </location>
</feature>
<dbReference type="PANTHER" id="PTHR10963:SF60">
    <property type="entry name" value="GRAM-NEGATIVE BACTERIA-BINDING PROTEIN 1-RELATED"/>
    <property type="match status" value="1"/>
</dbReference>
<organism evidence="3 4">
    <name type="scientific">Polarella glacialis</name>
    <name type="common">Dinoflagellate</name>
    <dbReference type="NCBI Taxonomy" id="89957"/>
    <lineage>
        <taxon>Eukaryota</taxon>
        <taxon>Sar</taxon>
        <taxon>Alveolata</taxon>
        <taxon>Dinophyceae</taxon>
        <taxon>Suessiales</taxon>
        <taxon>Suessiaceae</taxon>
        <taxon>Polarella</taxon>
    </lineage>
</organism>
<dbReference type="EMBL" id="CAJNNW010023408">
    <property type="protein sequence ID" value="CAE8670636.1"/>
    <property type="molecule type" value="Genomic_DNA"/>
</dbReference>
<dbReference type="AlphaFoldDB" id="A0A813J950"/>
<protein>
    <recommendedName>
        <fullName evidence="2">GH16 domain-containing protein</fullName>
    </recommendedName>
</protein>
<evidence type="ECO:0000313" key="3">
    <source>
        <dbReference type="EMBL" id="CAE8670636.1"/>
    </source>
</evidence>
<dbReference type="Proteomes" id="UP000626109">
    <property type="component" value="Unassembled WGS sequence"/>
</dbReference>
<dbReference type="Gene3D" id="2.60.120.200">
    <property type="match status" value="1"/>
</dbReference>
<dbReference type="InterPro" id="IPR000757">
    <property type="entry name" value="Beta-glucanase-like"/>
</dbReference>
<reference evidence="3" key="1">
    <citation type="submission" date="2021-02" db="EMBL/GenBank/DDBJ databases">
        <authorList>
            <person name="Dougan E. K."/>
            <person name="Rhodes N."/>
            <person name="Thang M."/>
            <person name="Chan C."/>
        </authorList>
    </citation>
    <scope>NUCLEOTIDE SEQUENCE</scope>
</reference>
<feature type="region of interest" description="Disordered" evidence="1">
    <location>
        <begin position="1"/>
        <end position="21"/>
    </location>
</feature>
<dbReference type="GO" id="GO:0005975">
    <property type="term" value="P:carbohydrate metabolic process"/>
    <property type="evidence" value="ECO:0007669"/>
    <property type="project" value="InterPro"/>
</dbReference>
<evidence type="ECO:0000313" key="4">
    <source>
        <dbReference type="Proteomes" id="UP000626109"/>
    </source>
</evidence>
<dbReference type="PROSITE" id="PS51762">
    <property type="entry name" value="GH16_2"/>
    <property type="match status" value="1"/>
</dbReference>
<gene>
    <name evidence="3" type="ORF">PGLA2088_LOCUS17525</name>
</gene>
<proteinExistence type="predicted"/>
<dbReference type="Pfam" id="PF26113">
    <property type="entry name" value="GH16_XgeA"/>
    <property type="match status" value="1"/>
</dbReference>
<dbReference type="GO" id="GO:0004553">
    <property type="term" value="F:hydrolase activity, hydrolyzing O-glycosyl compounds"/>
    <property type="evidence" value="ECO:0007669"/>
    <property type="project" value="InterPro"/>
</dbReference>
<feature type="region of interest" description="Disordered" evidence="1">
    <location>
        <begin position="612"/>
        <end position="635"/>
    </location>
</feature>
<evidence type="ECO:0000256" key="1">
    <source>
        <dbReference type="SAM" id="MobiDB-lite"/>
    </source>
</evidence>